<dbReference type="Proteomes" id="UP001172778">
    <property type="component" value="Unassembled WGS sequence"/>
</dbReference>
<gene>
    <name evidence="2" type="ORF">PZA18_02240</name>
</gene>
<dbReference type="EMBL" id="JARRAF010000002">
    <property type="protein sequence ID" value="MDK2122865.1"/>
    <property type="molecule type" value="Genomic_DNA"/>
</dbReference>
<evidence type="ECO:0000313" key="2">
    <source>
        <dbReference type="EMBL" id="MDK2122865.1"/>
    </source>
</evidence>
<reference evidence="2" key="1">
    <citation type="submission" date="2023-03" db="EMBL/GenBank/DDBJ databases">
        <title>Chitinimonas shenzhenensis gen. nov., sp. nov., a novel member of family Burkholderiaceae isolated from activated sludge collected in Shen Zhen, China.</title>
        <authorList>
            <person name="Wang X."/>
        </authorList>
    </citation>
    <scope>NUCLEOTIDE SEQUENCE</scope>
    <source>
        <strain evidence="2">DQS-5</strain>
    </source>
</reference>
<keyword evidence="3" id="KW-1185">Reference proteome</keyword>
<evidence type="ECO:0008006" key="4">
    <source>
        <dbReference type="Google" id="ProtNLM"/>
    </source>
</evidence>
<organism evidence="2 3">
    <name type="scientific">Parachitinimonas caeni</name>
    <dbReference type="NCBI Taxonomy" id="3031301"/>
    <lineage>
        <taxon>Bacteria</taxon>
        <taxon>Pseudomonadati</taxon>
        <taxon>Pseudomonadota</taxon>
        <taxon>Betaproteobacteria</taxon>
        <taxon>Neisseriales</taxon>
        <taxon>Chitinibacteraceae</taxon>
        <taxon>Parachitinimonas</taxon>
    </lineage>
</organism>
<name>A0ABT7DS17_9NEIS</name>
<sequence>MKLAIALDAAGIDLALLARGITGWRIEKEVRLPWRVAPTAQESFAERLVGTIRPTLLAWGVKPQTEALIVPPAEIGGIASATFEGKLDDEQLRTKIEQTLAARQPFPLRELEYDSRVVVAGKNASLLSIFWLPRGWVIECKAAFARLGVLIAEFYGRAPLLAGSRESSHAAWLLLEQAGNTVSAYAFRAGVPELMFSTPADPAALGLSIQAMLGSYEARPIVGSGLDPALAQSCARFQEGRALVQITQASAGYLILRHWLSGGAGIWVKPDPQLVLARYTPALIAVVVLALVGVVGASWYERSLSAEVKQLGSTQAKLAPTFRKVEAKQREVFALQAQLDRFDRFGKLASPLETLTLLSEKMPEKSWLVRYHYRPESIVLEGYGSTASDVGKLFGKTKLVMTPAQAQVAQDPKLKPFALTLNEQQVKPRPAKANPKSTGKPTEKPALKS</sequence>
<comment type="caution">
    <text evidence="2">The sequence shown here is derived from an EMBL/GenBank/DDBJ whole genome shotgun (WGS) entry which is preliminary data.</text>
</comment>
<evidence type="ECO:0000256" key="1">
    <source>
        <dbReference type="SAM" id="MobiDB-lite"/>
    </source>
</evidence>
<accession>A0ABT7DS17</accession>
<protein>
    <recommendedName>
        <fullName evidence="4">General secretion pathway protein L</fullName>
    </recommendedName>
</protein>
<dbReference type="RefSeq" id="WP_284099152.1">
    <property type="nucleotide sequence ID" value="NZ_JARRAF010000002.1"/>
</dbReference>
<feature type="region of interest" description="Disordered" evidence="1">
    <location>
        <begin position="417"/>
        <end position="449"/>
    </location>
</feature>
<proteinExistence type="predicted"/>
<evidence type="ECO:0000313" key="3">
    <source>
        <dbReference type="Proteomes" id="UP001172778"/>
    </source>
</evidence>